<accession>A0A6J5L8D8</accession>
<name>A0A6J5L8D8_9CAUD</name>
<proteinExistence type="predicted"/>
<protein>
    <submittedName>
        <fullName evidence="1">Uncharacterized protein</fullName>
    </submittedName>
</protein>
<evidence type="ECO:0000313" key="1">
    <source>
        <dbReference type="EMBL" id="CAB4130731.1"/>
    </source>
</evidence>
<reference evidence="1" key="1">
    <citation type="submission" date="2020-04" db="EMBL/GenBank/DDBJ databases">
        <authorList>
            <person name="Chiriac C."/>
            <person name="Salcher M."/>
            <person name="Ghai R."/>
            <person name="Kavagutti S V."/>
        </authorList>
    </citation>
    <scope>NUCLEOTIDE SEQUENCE</scope>
</reference>
<organism evidence="1">
    <name type="scientific">uncultured Caudovirales phage</name>
    <dbReference type="NCBI Taxonomy" id="2100421"/>
    <lineage>
        <taxon>Viruses</taxon>
        <taxon>Duplodnaviria</taxon>
        <taxon>Heunggongvirae</taxon>
        <taxon>Uroviricota</taxon>
        <taxon>Caudoviricetes</taxon>
        <taxon>Peduoviridae</taxon>
        <taxon>Maltschvirus</taxon>
        <taxon>Maltschvirus maltsch</taxon>
    </lineage>
</organism>
<gene>
    <name evidence="1" type="ORF">UFOVP124_27</name>
</gene>
<dbReference type="EMBL" id="LR796250">
    <property type="protein sequence ID" value="CAB4130731.1"/>
    <property type="molecule type" value="Genomic_DNA"/>
</dbReference>
<sequence>MAYVSPTITASSQTYANLKTKGFAGYVDGLIAANSSLTQNQINLIRGAVKTQSNAGANVFARNIVDHWLDGNPITTADLTQRILDSTTALKAMLAAMEEMAVLWDANQGTLTTKADYSGMPVPVRTL</sequence>